<evidence type="ECO:0000313" key="4">
    <source>
        <dbReference type="Proteomes" id="UP000057737"/>
    </source>
</evidence>
<dbReference type="InterPro" id="IPR013341">
    <property type="entry name" value="Mandelate_racemase_N_dom"/>
</dbReference>
<dbReference type="SMART" id="SM00922">
    <property type="entry name" value="MR_MLE"/>
    <property type="match status" value="1"/>
</dbReference>
<feature type="domain" description="Mandelate racemase/muconate lactonizing enzyme C-terminal" evidence="2">
    <location>
        <begin position="152"/>
        <end position="248"/>
    </location>
</feature>
<keyword evidence="4" id="KW-1185">Reference proteome</keyword>
<gene>
    <name evidence="3" type="ORF">AS156_34425</name>
</gene>
<accession>A0A109K0X3</accession>
<dbReference type="InterPro" id="IPR034593">
    <property type="entry name" value="DgoD-like"/>
</dbReference>
<proteinExistence type="predicted"/>
<dbReference type="EMBL" id="LNCU01000036">
    <property type="protein sequence ID" value="KWV58663.1"/>
    <property type="molecule type" value="Genomic_DNA"/>
</dbReference>
<dbReference type="Gene3D" id="3.20.20.120">
    <property type="entry name" value="Enolase-like C-terminal domain"/>
    <property type="match status" value="1"/>
</dbReference>
<comment type="caution">
    <text evidence="3">The sequence shown here is derived from an EMBL/GenBank/DDBJ whole genome shotgun (WGS) entry which is preliminary data.</text>
</comment>
<dbReference type="InterPro" id="IPR029065">
    <property type="entry name" value="Enolase_C-like"/>
</dbReference>
<reference evidence="3 4" key="1">
    <citation type="submission" date="2015-11" db="EMBL/GenBank/DDBJ databases">
        <title>Draft Genome Sequence of the Strain BR 10303 (Bradyrhizobium sp.) isolated from nodules of Centrolobium paraense.</title>
        <authorList>
            <person name="Zelli J.E."/>
            <person name="Simoes-Araujo J.L."/>
            <person name="Barauna A.C."/>
            <person name="Silva K."/>
        </authorList>
    </citation>
    <scope>NUCLEOTIDE SEQUENCE [LARGE SCALE GENOMIC DNA]</scope>
    <source>
        <strain evidence="3 4">BR 10303</strain>
    </source>
</reference>
<dbReference type="RefSeq" id="WP_066503463.1">
    <property type="nucleotide sequence ID" value="NZ_LNCU01000036.1"/>
</dbReference>
<protein>
    <submittedName>
        <fullName evidence="3">Mandelate racemase</fullName>
    </submittedName>
</protein>
<evidence type="ECO:0000256" key="1">
    <source>
        <dbReference type="ARBA" id="ARBA00023239"/>
    </source>
</evidence>
<dbReference type="PANTHER" id="PTHR48080">
    <property type="entry name" value="D-GALACTONATE DEHYDRATASE-RELATED"/>
    <property type="match status" value="1"/>
</dbReference>
<name>A0A109K0X3_9BRAD</name>
<dbReference type="SFLD" id="SFLDS00001">
    <property type="entry name" value="Enolase"/>
    <property type="match status" value="1"/>
</dbReference>
<dbReference type="PANTHER" id="PTHR48080:SF2">
    <property type="entry name" value="D-GALACTONATE DEHYDRATASE"/>
    <property type="match status" value="1"/>
</dbReference>
<dbReference type="InterPro" id="IPR036849">
    <property type="entry name" value="Enolase-like_C_sf"/>
</dbReference>
<dbReference type="InterPro" id="IPR013342">
    <property type="entry name" value="Mandelate_racemase_C"/>
</dbReference>
<evidence type="ECO:0000259" key="2">
    <source>
        <dbReference type="SMART" id="SM00922"/>
    </source>
</evidence>
<organism evidence="3 4">
    <name type="scientific">Bradyrhizobium macuxiense</name>
    <dbReference type="NCBI Taxonomy" id="1755647"/>
    <lineage>
        <taxon>Bacteria</taxon>
        <taxon>Pseudomonadati</taxon>
        <taxon>Pseudomonadota</taxon>
        <taxon>Alphaproteobacteria</taxon>
        <taxon>Hyphomicrobiales</taxon>
        <taxon>Nitrobacteraceae</taxon>
        <taxon>Bradyrhizobium</taxon>
    </lineage>
</organism>
<dbReference type="Proteomes" id="UP000057737">
    <property type="component" value="Unassembled WGS sequence"/>
</dbReference>
<dbReference type="SUPFAM" id="SSF54826">
    <property type="entry name" value="Enolase N-terminal domain-like"/>
    <property type="match status" value="1"/>
</dbReference>
<dbReference type="AlphaFoldDB" id="A0A109K0X3"/>
<dbReference type="Pfam" id="PF13378">
    <property type="entry name" value="MR_MLE_C"/>
    <property type="match status" value="1"/>
</dbReference>
<dbReference type="CDD" id="cd03316">
    <property type="entry name" value="MR_like"/>
    <property type="match status" value="1"/>
</dbReference>
<dbReference type="Pfam" id="PF02746">
    <property type="entry name" value="MR_MLE_N"/>
    <property type="match status" value="1"/>
</dbReference>
<dbReference type="InterPro" id="IPR029017">
    <property type="entry name" value="Enolase-like_N"/>
</dbReference>
<dbReference type="SFLD" id="SFLDG00179">
    <property type="entry name" value="mandelate_racemase"/>
    <property type="match status" value="1"/>
</dbReference>
<dbReference type="OrthoDB" id="9802699at2"/>
<keyword evidence="1" id="KW-0456">Lyase</keyword>
<dbReference type="GO" id="GO:0016829">
    <property type="term" value="F:lyase activity"/>
    <property type="evidence" value="ECO:0007669"/>
    <property type="project" value="UniProtKB-KW"/>
</dbReference>
<dbReference type="Gene3D" id="3.30.390.10">
    <property type="entry name" value="Enolase-like, N-terminal domain"/>
    <property type="match status" value="1"/>
</dbReference>
<evidence type="ECO:0000313" key="3">
    <source>
        <dbReference type="EMBL" id="KWV58663.1"/>
    </source>
</evidence>
<sequence>MTSQAFTIKNVQAFCYRYPLATPVVTSFGRMLSRPAVFVRAEDTDGVVGWGEVWCNFPSTGAEHRARLVNEVLAPAAVGVVIDQPTELFDKLTSGTSVLALQSGEAGPFAQSIAGIDLAIWDLYARRQKTALWQALGGARSQIKVYASGINPTGSRGMAEAALVRGHRALKLKVGFAPETDRANLSALRDLVGAGLLAADVNQAWSVEQAIELAPRWQEFGLAWLEEPVRADRPWQEWETLAANASVPLAAGENIASRAGFTQALTGDVLSVVQPDIAKWGGLSVCVDIARDIIRSGKTFCPHYLGGGIGLLASAHLLAGVGGAGLLEVDANDNPLRDRLCGPVRDVRDGMITLGDEPGLGIEPDLASIEQYRTA</sequence>
<dbReference type="SUPFAM" id="SSF51604">
    <property type="entry name" value="Enolase C-terminal domain-like"/>
    <property type="match status" value="1"/>
</dbReference>